<dbReference type="EMBL" id="MZ443778">
    <property type="protein sequence ID" value="UAW53420.1"/>
    <property type="molecule type" value="Genomic_DNA"/>
</dbReference>
<organism evidence="1 2">
    <name type="scientific">Erwinia phage pEa_SNUABM_30</name>
    <dbReference type="NCBI Taxonomy" id="2869553"/>
    <lineage>
        <taxon>Viruses</taxon>
        <taxon>Duplodnaviria</taxon>
        <taxon>Heunggongvirae</taxon>
        <taxon>Uroviricota</taxon>
        <taxon>Caudoviricetes</taxon>
        <taxon>Alexandravirus</taxon>
        <taxon>Alexandravirus SNUABM30</taxon>
    </lineage>
</organism>
<evidence type="ECO:0000313" key="1">
    <source>
        <dbReference type="EMBL" id="UAW53420.1"/>
    </source>
</evidence>
<proteinExistence type="predicted"/>
<name>A0AAE8XQ65_9CAUD</name>
<sequence>MKQIDLFAWPDCGRTMYEAYTLLEPEIRTPDFAARQMRYTHAAFGNSGAIGGALFPQKLNKKIVSLHEFIIGPSPAFQREITAGSGDVANMMDPQYLYNLYLHTETVAIRVSEFYNFTEQGPLSALHLFTVATVYEMRLIVYFADDGIETDRGREDWLQSIRGYFSNRSKFRIKAEKTLFTK</sequence>
<evidence type="ECO:0000313" key="2">
    <source>
        <dbReference type="Proteomes" id="UP000827754"/>
    </source>
</evidence>
<gene>
    <name evidence="1" type="ORF">pEaSNUABM30_00302</name>
</gene>
<reference evidence="1 2" key="1">
    <citation type="submission" date="2021-06" db="EMBL/GenBank/DDBJ databases">
        <title>Complete genome sequence of Erwinia phage pEa_SNUABM_30.</title>
        <authorList>
            <person name="Kim S.G."/>
            <person name="Park S.C."/>
        </authorList>
    </citation>
    <scope>NUCLEOTIDE SEQUENCE [LARGE SCALE GENOMIC DNA]</scope>
</reference>
<protein>
    <submittedName>
        <fullName evidence="1">Uncharacterized protein</fullName>
    </submittedName>
</protein>
<dbReference type="Proteomes" id="UP000827754">
    <property type="component" value="Segment"/>
</dbReference>
<keyword evidence="2" id="KW-1185">Reference proteome</keyword>
<accession>A0AAE8XQ65</accession>